<evidence type="ECO:0000256" key="1">
    <source>
        <dbReference type="SAM" id="MobiDB-lite"/>
    </source>
</evidence>
<protein>
    <submittedName>
        <fullName evidence="2">Uncharacterized protein</fullName>
    </submittedName>
</protein>
<organism evidence="2 3">
    <name type="scientific">Portunus trituberculatus</name>
    <name type="common">Swimming crab</name>
    <name type="synonym">Neptunus trituberculatus</name>
    <dbReference type="NCBI Taxonomy" id="210409"/>
    <lineage>
        <taxon>Eukaryota</taxon>
        <taxon>Metazoa</taxon>
        <taxon>Ecdysozoa</taxon>
        <taxon>Arthropoda</taxon>
        <taxon>Crustacea</taxon>
        <taxon>Multicrustacea</taxon>
        <taxon>Malacostraca</taxon>
        <taxon>Eumalacostraca</taxon>
        <taxon>Eucarida</taxon>
        <taxon>Decapoda</taxon>
        <taxon>Pleocyemata</taxon>
        <taxon>Brachyura</taxon>
        <taxon>Eubrachyura</taxon>
        <taxon>Portunoidea</taxon>
        <taxon>Portunidae</taxon>
        <taxon>Portuninae</taxon>
        <taxon>Portunus</taxon>
    </lineage>
</organism>
<evidence type="ECO:0000313" key="3">
    <source>
        <dbReference type="Proteomes" id="UP000324222"/>
    </source>
</evidence>
<accession>A0A5B7ERU9</accession>
<evidence type="ECO:0000313" key="2">
    <source>
        <dbReference type="EMBL" id="MPC35859.1"/>
    </source>
</evidence>
<comment type="caution">
    <text evidence="2">The sequence shown here is derived from an EMBL/GenBank/DDBJ whole genome shotgun (WGS) entry which is preliminary data.</text>
</comment>
<sequence length="210" mass="23151">MFISRIKKGLLAAVDRQTLEMIGRCIKTSETLLRRIPTEAATSGGVKGETHDTFRREGKKKGGPGRAMCHLSAAGFCYFMTLHAGKPENFGNAENKQRGEKHNTAAETRCYVRMVTSSGIHGNYTSTITTTTTTTNKRALKTMRIFPQTYVFASSCKVKEKQEEIQKSGGVERGEGELCCGAVGGVRPQEGGSRHAWRQPQRSQVYSIAW</sequence>
<keyword evidence="3" id="KW-1185">Reference proteome</keyword>
<dbReference type="Proteomes" id="UP000324222">
    <property type="component" value="Unassembled WGS sequence"/>
</dbReference>
<dbReference type="EMBL" id="VSRR010003365">
    <property type="protein sequence ID" value="MPC35859.1"/>
    <property type="molecule type" value="Genomic_DNA"/>
</dbReference>
<gene>
    <name evidence="2" type="ORF">E2C01_029296</name>
</gene>
<name>A0A5B7ERU9_PORTR</name>
<feature type="region of interest" description="Disordered" evidence="1">
    <location>
        <begin position="42"/>
        <end position="65"/>
    </location>
</feature>
<proteinExistence type="predicted"/>
<reference evidence="2 3" key="1">
    <citation type="submission" date="2019-05" db="EMBL/GenBank/DDBJ databases">
        <title>Another draft genome of Portunus trituberculatus and its Hox gene families provides insights of decapod evolution.</title>
        <authorList>
            <person name="Jeong J.-H."/>
            <person name="Song I."/>
            <person name="Kim S."/>
            <person name="Choi T."/>
            <person name="Kim D."/>
            <person name="Ryu S."/>
            <person name="Kim W."/>
        </authorList>
    </citation>
    <scope>NUCLEOTIDE SEQUENCE [LARGE SCALE GENOMIC DNA]</scope>
    <source>
        <tissue evidence="2">Muscle</tissue>
    </source>
</reference>
<dbReference type="AlphaFoldDB" id="A0A5B7ERU9"/>